<comment type="caution">
    <text evidence="8">The sequence shown here is derived from an EMBL/GenBank/DDBJ whole genome shotgun (WGS) entry which is preliminary data.</text>
</comment>
<proteinExistence type="predicted"/>
<keyword evidence="4" id="KW-0472">Membrane</keyword>
<evidence type="ECO:0000256" key="4">
    <source>
        <dbReference type="ARBA" id="ARBA00023136"/>
    </source>
</evidence>
<reference evidence="8" key="1">
    <citation type="submission" date="2021-06" db="EMBL/GenBank/DDBJ databases">
        <title>Paracoccus bacterium XHP0099 sp. nov., isolated from the surface waters of the Yellow Sea.</title>
        <authorList>
            <person name="Xue H."/>
            <person name="Zhang D."/>
        </authorList>
    </citation>
    <scope>NUCLEOTIDE SEQUENCE</scope>
    <source>
        <strain evidence="8">XHP0099</strain>
    </source>
</reference>
<keyword evidence="3" id="KW-1133">Transmembrane helix</keyword>
<gene>
    <name evidence="8" type="ORF">KNW02_02790</name>
</gene>
<accession>A0ABS6AEX4</accession>
<comment type="subcellular location">
    <subcellularLocation>
        <location evidence="1">Membrane</location>
        <topology evidence="1">Single-pass membrane protein</topology>
    </subcellularLocation>
</comment>
<feature type="domain" description="Translocation and assembly module TamB C-terminal" evidence="7">
    <location>
        <begin position="1141"/>
        <end position="1492"/>
    </location>
</feature>
<organism evidence="8 9">
    <name type="scientific">Paracoccus marinaquae</name>
    <dbReference type="NCBI Taxonomy" id="2841926"/>
    <lineage>
        <taxon>Bacteria</taxon>
        <taxon>Pseudomonadati</taxon>
        <taxon>Pseudomonadota</taxon>
        <taxon>Alphaproteobacteria</taxon>
        <taxon>Rhodobacterales</taxon>
        <taxon>Paracoccaceae</taxon>
        <taxon>Paracoccus</taxon>
    </lineage>
</organism>
<name>A0ABS6AEX4_9RHOB</name>
<evidence type="ECO:0000313" key="8">
    <source>
        <dbReference type="EMBL" id="MBU3029044.1"/>
    </source>
</evidence>
<dbReference type="EMBL" id="JAHKNG010000003">
    <property type="protein sequence ID" value="MBU3029044.1"/>
    <property type="molecule type" value="Genomic_DNA"/>
</dbReference>
<sequence>MRKTWLILAAILFPLIVLAQSAAELSEEVEDDRGFLTRLLERNLSGDGRQVSIQGFDGALSSRATFRQITIADADGTWLTLEDGAIQWHRAALLRGRVDIDELSAARVLLPRLSGGGEDAPKAEATEFALPDLPVSLEIEKIDVQRVEIGEPVIGMAAAISMQGSMSLADGEGAAQLTIDRLDGPRGEFVLDAGYSNETKALRINLGLDEAADGLLVNMVDLYGRPSVNAQISGEGVITEFTADIRLATDGQPRVTGQVGANGAPGPDGSAGTAFRVDLGGDVAALLPPENRAFFGTETRLAANGWRGEDGRLDIPELDLDTEALSVTGALALNAQNAPESAELRIALGRDAGATQLPVTLPFGAGSTTVEAGLLDLQYDAAQGQGWTLTGRIGQLDQGDLLIGALTLDGAGEVVLNGSALSTVTGGIDFGGRQLAFDDPGVAQAVGEEVTGRAQFQFSPGQAVEISDLTVNGADYGLSGYFLVTGLSGGFLVSADIDAQYQDLARVSTLAGRPVSGRADAAMTGYYRVLNRSFDLDAQIRGTDISLDQDQLDRMLSGESRIALRARRDETGIELEELTVNAQGLTAEAQGYLNSLSSDVTAQISMPSLQAADPDFSGGLEAEAKLSGATGQRRLSVSGEASDLRIGIEALDGALQGRTSLALVAGEAEGGYQVETFQLSNPQLRAEAEGSFAPGALDAVADFEITDLSALKAGWSGDLAARARLSEEDGTRFIDLDGTGQDLSLGQQNVDGALTGSTTLKVLAEEKGGVVTLRDVRLVNEQISATAAGVYGEGVTDVTAQIDARSLASLGAGWRGSLDIDGSFREAGDGVRRLDLTGTGHDLAFGQAQVDGALAGETRLAVSGTEREGVFQIEQAQVENARLNAAATGRVGGGQTDLSARLNAGDLRFLGNGISGSLTSDARVTEEGSRRRITATGSASGLSLGQPRVDPLLRGQTSFDIAATQSPDGISLQRLDLRNPQLQVDASGDSAAGLNVDARLVDLALIQPQLPGPVEVRGTIRESGSSIIVDLGATAPGTTDVRISGSAARDFSTTDLSITGTSNASLANGFIRTRNIEGPLRLDLRLSGAPSLQALGGSLVLEGGELAEPGLGLRLEQMNVTAGFQNGRIAIDGAANVGAGGRILIVGPVDLGAGSADLDVQLDGVVARDPNLYQTVINADVRFSGSFADGPLIAGRVDLGETELRIPSTGLGGAKAIPDIKHVGDTRPVRATRAKAGLEEYLSAASRDAGMAGPAATPPANPPRLDLVINAPNQVFIRGRGVDAEMGGSLQVRGTTRDAVPIGHLQLIRGRVDLLGKRFELSEGLVELQGSMIPVIRLVAATSQDGITTRIIVDGEARDPDISFESSPELPEEEVLSQLLFGRGLDNISPLQAAQLANALAVLAGRGGEGIVSRLRNQVGLDDLDLQTDDEGNVEVRAGKYLTDNIYTDISVGDSGKTELNLNLDISETLRARGSVDSEGESTLGIYFERDY</sequence>
<protein>
    <submittedName>
        <fullName evidence="8">Translocation/assembly module TamB domain-containing protein</fullName>
    </submittedName>
</protein>
<evidence type="ECO:0000256" key="2">
    <source>
        <dbReference type="ARBA" id="ARBA00022692"/>
    </source>
</evidence>
<feature type="region of interest" description="Disordered" evidence="5">
    <location>
        <begin position="921"/>
        <end position="947"/>
    </location>
</feature>
<dbReference type="PANTHER" id="PTHR36985">
    <property type="entry name" value="TRANSLOCATION AND ASSEMBLY MODULE SUBUNIT TAMB"/>
    <property type="match status" value="1"/>
</dbReference>
<keyword evidence="6" id="KW-0732">Signal</keyword>
<feature type="signal peptide" evidence="6">
    <location>
        <begin position="1"/>
        <end position="19"/>
    </location>
</feature>
<evidence type="ECO:0000259" key="7">
    <source>
        <dbReference type="Pfam" id="PF04357"/>
    </source>
</evidence>
<evidence type="ECO:0000313" key="9">
    <source>
        <dbReference type="Proteomes" id="UP001166191"/>
    </source>
</evidence>
<evidence type="ECO:0000256" key="6">
    <source>
        <dbReference type="SAM" id="SignalP"/>
    </source>
</evidence>
<dbReference type="RefSeq" id="WP_216031742.1">
    <property type="nucleotide sequence ID" value="NZ_JAHKNG010000003.1"/>
</dbReference>
<evidence type="ECO:0000256" key="5">
    <source>
        <dbReference type="SAM" id="MobiDB-lite"/>
    </source>
</evidence>
<dbReference type="Pfam" id="PF04357">
    <property type="entry name" value="TamB"/>
    <property type="match status" value="1"/>
</dbReference>
<dbReference type="InterPro" id="IPR007452">
    <property type="entry name" value="TamB_C"/>
</dbReference>
<keyword evidence="9" id="KW-1185">Reference proteome</keyword>
<dbReference type="Proteomes" id="UP001166191">
    <property type="component" value="Unassembled WGS sequence"/>
</dbReference>
<evidence type="ECO:0000256" key="1">
    <source>
        <dbReference type="ARBA" id="ARBA00004167"/>
    </source>
</evidence>
<evidence type="ECO:0000256" key="3">
    <source>
        <dbReference type="ARBA" id="ARBA00022989"/>
    </source>
</evidence>
<dbReference type="PANTHER" id="PTHR36985:SF1">
    <property type="entry name" value="TRANSLOCATION AND ASSEMBLY MODULE SUBUNIT TAMB"/>
    <property type="match status" value="1"/>
</dbReference>
<keyword evidence="2" id="KW-0812">Transmembrane</keyword>
<feature type="chain" id="PRO_5045914355" evidence="6">
    <location>
        <begin position="20"/>
        <end position="1492"/>
    </location>
</feature>